<dbReference type="InterPro" id="IPR036397">
    <property type="entry name" value="RNaseH_sf"/>
</dbReference>
<dbReference type="InterPro" id="IPR050900">
    <property type="entry name" value="Transposase_IS3/IS150/IS904"/>
</dbReference>
<keyword evidence="3" id="KW-1185">Reference proteome</keyword>
<dbReference type="SUPFAM" id="SSF53098">
    <property type="entry name" value="Ribonuclease H-like"/>
    <property type="match status" value="1"/>
</dbReference>
<sequence>MTYLPLVNGERTYLATWMDLYSRKVVGWQVGKTMEDELVILPLRRALQWRQPVTGLIIHSDRGGQYVSAELKELL</sequence>
<reference evidence="2 3" key="1">
    <citation type="submission" date="2020-02" db="EMBL/GenBank/DDBJ databases">
        <title>Draft genome sequence of two Spirosoma agri KCTC 52727 and Spirosoma terrae KCTC 52035.</title>
        <authorList>
            <person name="Rojas J."/>
            <person name="Ambika Manirajan B."/>
            <person name="Suarez C."/>
            <person name="Ratering S."/>
            <person name="Schnell S."/>
        </authorList>
    </citation>
    <scope>NUCLEOTIDE SEQUENCE [LARGE SCALE GENOMIC DNA]</scope>
    <source>
        <strain evidence="2 3">KCTC 52035</strain>
    </source>
</reference>
<dbReference type="GO" id="GO:0003676">
    <property type="term" value="F:nucleic acid binding"/>
    <property type="evidence" value="ECO:0007669"/>
    <property type="project" value="InterPro"/>
</dbReference>
<dbReference type="Gene3D" id="3.30.420.10">
    <property type="entry name" value="Ribonuclease H-like superfamily/Ribonuclease H"/>
    <property type="match status" value="1"/>
</dbReference>
<comment type="caution">
    <text evidence="2">The sequence shown here is derived from an EMBL/GenBank/DDBJ whole genome shotgun (WGS) entry which is preliminary data.</text>
</comment>
<dbReference type="EMBL" id="JAAFZH010000010">
    <property type="protein sequence ID" value="NDU97350.1"/>
    <property type="molecule type" value="Genomic_DNA"/>
</dbReference>
<protein>
    <submittedName>
        <fullName evidence="2">Transposase family protein</fullName>
    </submittedName>
</protein>
<organism evidence="2 3">
    <name type="scientific">Spirosoma terrae</name>
    <dbReference type="NCBI Taxonomy" id="1968276"/>
    <lineage>
        <taxon>Bacteria</taxon>
        <taxon>Pseudomonadati</taxon>
        <taxon>Bacteroidota</taxon>
        <taxon>Cytophagia</taxon>
        <taxon>Cytophagales</taxon>
        <taxon>Cytophagaceae</taxon>
        <taxon>Spirosoma</taxon>
    </lineage>
</organism>
<gene>
    <name evidence="2" type="ORF">GK108_20875</name>
</gene>
<evidence type="ECO:0000313" key="3">
    <source>
        <dbReference type="Proteomes" id="UP000474175"/>
    </source>
</evidence>
<accession>A0A6L9LA48</accession>
<proteinExistence type="predicted"/>
<dbReference type="AlphaFoldDB" id="A0A6L9LA48"/>
<name>A0A6L9LA48_9BACT</name>
<dbReference type="InterPro" id="IPR012337">
    <property type="entry name" value="RNaseH-like_sf"/>
</dbReference>
<dbReference type="PANTHER" id="PTHR46889:SF4">
    <property type="entry name" value="TRANSPOSASE INSO FOR INSERTION SEQUENCE ELEMENT IS911B-RELATED"/>
    <property type="match status" value="1"/>
</dbReference>
<dbReference type="PROSITE" id="PS50994">
    <property type="entry name" value="INTEGRASE"/>
    <property type="match status" value="1"/>
</dbReference>
<evidence type="ECO:0000259" key="1">
    <source>
        <dbReference type="PROSITE" id="PS50994"/>
    </source>
</evidence>
<dbReference type="GO" id="GO:0015074">
    <property type="term" value="P:DNA integration"/>
    <property type="evidence" value="ECO:0007669"/>
    <property type="project" value="InterPro"/>
</dbReference>
<dbReference type="RefSeq" id="WP_163952735.1">
    <property type="nucleotide sequence ID" value="NZ_JAAFZH010000010.1"/>
</dbReference>
<dbReference type="Proteomes" id="UP000474175">
    <property type="component" value="Unassembled WGS sequence"/>
</dbReference>
<feature type="domain" description="Integrase catalytic" evidence="1">
    <location>
        <begin position="1"/>
        <end position="75"/>
    </location>
</feature>
<evidence type="ECO:0000313" key="2">
    <source>
        <dbReference type="EMBL" id="NDU97350.1"/>
    </source>
</evidence>
<dbReference type="PANTHER" id="PTHR46889">
    <property type="entry name" value="TRANSPOSASE INSF FOR INSERTION SEQUENCE IS3B-RELATED"/>
    <property type="match status" value="1"/>
</dbReference>
<dbReference type="Pfam" id="PF00665">
    <property type="entry name" value="rve"/>
    <property type="match status" value="1"/>
</dbReference>
<dbReference type="InterPro" id="IPR001584">
    <property type="entry name" value="Integrase_cat-core"/>
</dbReference>